<dbReference type="InterPro" id="IPR051410">
    <property type="entry name" value="Ferric/Cupric_Reductase"/>
</dbReference>
<dbReference type="GO" id="GO:0015677">
    <property type="term" value="P:copper ion import"/>
    <property type="evidence" value="ECO:0007669"/>
    <property type="project" value="TreeGrafter"/>
</dbReference>
<feature type="transmembrane region" description="Helical" evidence="10">
    <location>
        <begin position="115"/>
        <end position="140"/>
    </location>
</feature>
<dbReference type="SFLD" id="SFLDG01168">
    <property type="entry name" value="Ferric_reductase_subgroup_(FRE"/>
    <property type="match status" value="1"/>
</dbReference>
<dbReference type="SUPFAM" id="SSF63380">
    <property type="entry name" value="Riboflavin synthase domain-like"/>
    <property type="match status" value="1"/>
</dbReference>
<dbReference type="AlphaFoldDB" id="A0A9P6AY44"/>
<dbReference type="GO" id="GO:0052851">
    <property type="term" value="F:ferric-chelate reductase (NADPH) activity"/>
    <property type="evidence" value="ECO:0007669"/>
    <property type="project" value="UniProtKB-EC"/>
</dbReference>
<dbReference type="GO" id="GO:0006826">
    <property type="term" value="P:iron ion transport"/>
    <property type="evidence" value="ECO:0007669"/>
    <property type="project" value="TreeGrafter"/>
</dbReference>
<sequence length="568" mass="62068">MSSPKPAPPLCLLIFFPMRNWPLSLLSFSPQRQLGKKDPYCFILRQRLGVPGNIWRVSIAAHFIEKDAALHQGGTASTLVRIPRYNPQDSRGAPPHLRSWDAMLYPVSSLLSPRFFGYSLSQLLILFSYAVLFGVLLLIYSDPTRNPKRAGWIAMSQMPVVFILGTKNSIVGLLTARGYQNLNYIHRWVGQLIFIASLFHVVSFLVLWTRAGTLQHSMIRPVSIWGTVAFGGIALLSVCSLPAIRRWSYTFFFHCHWVGYITLLISIWNHVPEAIPYAIATAGIYVLDLFLRTIKSHITQATIHFVPEMTCTRVSIRNVSRGWRAGQHVRLTVLSMGMGLGVIESHPFTIASASGDDEGLILYCKKTGDWTAKLGTLAEGGITAKSSEAGFGAGRNVSVIVQGPYGGPGHVVFSSYSAAMVVCGGSGITFGLATVKEIMRDAFDRRSHVRLVDLIWVVCDPSSLTPLLPTFTKLCEQAACVSSAPVFALPDGIVMQAGRPELRDTLYASLSCVSALKNKSRSGPHGVIVGVCGPKGLVAQVRKVERGVGKSVRKAVGGIELVDEVFGW</sequence>
<comment type="catalytic activity">
    <reaction evidence="9">
        <text>2 a Fe(II)-siderophore + NADP(+) + H(+) = 2 a Fe(III)-siderophore + NADPH</text>
        <dbReference type="Rhea" id="RHEA:28795"/>
        <dbReference type="Rhea" id="RHEA-COMP:11342"/>
        <dbReference type="Rhea" id="RHEA-COMP:11344"/>
        <dbReference type="ChEBI" id="CHEBI:15378"/>
        <dbReference type="ChEBI" id="CHEBI:29033"/>
        <dbReference type="ChEBI" id="CHEBI:29034"/>
        <dbReference type="ChEBI" id="CHEBI:57783"/>
        <dbReference type="ChEBI" id="CHEBI:58349"/>
        <dbReference type="EC" id="1.16.1.9"/>
    </reaction>
</comment>
<dbReference type="InterPro" id="IPR013130">
    <property type="entry name" value="Fe3_Rdtase_TM_dom"/>
</dbReference>
<dbReference type="InterPro" id="IPR017938">
    <property type="entry name" value="Riboflavin_synthase-like_b-brl"/>
</dbReference>
<evidence type="ECO:0000256" key="9">
    <source>
        <dbReference type="ARBA" id="ARBA00048483"/>
    </source>
</evidence>
<name>A0A9P6AY44_9AGAM</name>
<dbReference type="GO" id="GO:0006879">
    <property type="term" value="P:intracellular iron ion homeostasis"/>
    <property type="evidence" value="ECO:0007669"/>
    <property type="project" value="TreeGrafter"/>
</dbReference>
<evidence type="ECO:0000256" key="3">
    <source>
        <dbReference type="ARBA" id="ARBA00022448"/>
    </source>
</evidence>
<keyword evidence="5 10" id="KW-0812">Transmembrane</keyword>
<dbReference type="InterPro" id="IPR017927">
    <property type="entry name" value="FAD-bd_FR_type"/>
</dbReference>
<evidence type="ECO:0000256" key="1">
    <source>
        <dbReference type="ARBA" id="ARBA00004651"/>
    </source>
</evidence>
<evidence type="ECO:0000256" key="5">
    <source>
        <dbReference type="ARBA" id="ARBA00022692"/>
    </source>
</evidence>
<dbReference type="Proteomes" id="UP000886523">
    <property type="component" value="Unassembled WGS sequence"/>
</dbReference>
<evidence type="ECO:0000256" key="2">
    <source>
        <dbReference type="ARBA" id="ARBA00012668"/>
    </source>
</evidence>
<dbReference type="InterPro" id="IPR013112">
    <property type="entry name" value="FAD-bd_8"/>
</dbReference>
<keyword evidence="6 10" id="KW-1133">Transmembrane helix</keyword>
<gene>
    <name evidence="12" type="ORF">BS47DRAFT_1344854</name>
</gene>
<evidence type="ECO:0000313" key="13">
    <source>
        <dbReference type="Proteomes" id="UP000886523"/>
    </source>
</evidence>
<dbReference type="EC" id="1.16.1.9" evidence="2"/>
<dbReference type="Pfam" id="PF01794">
    <property type="entry name" value="Ferric_reduct"/>
    <property type="match status" value="1"/>
</dbReference>
<keyword evidence="8 10" id="KW-0472">Membrane</keyword>
<dbReference type="SUPFAM" id="SSF52343">
    <property type="entry name" value="Ferredoxin reductase-like, C-terminal NADP-linked domain"/>
    <property type="match status" value="1"/>
</dbReference>
<dbReference type="EMBL" id="MU128980">
    <property type="protein sequence ID" value="KAF9512911.1"/>
    <property type="molecule type" value="Genomic_DNA"/>
</dbReference>
<feature type="transmembrane region" description="Helical" evidence="10">
    <location>
        <begin position="222"/>
        <end position="244"/>
    </location>
</feature>
<evidence type="ECO:0000256" key="4">
    <source>
        <dbReference type="ARBA" id="ARBA00022475"/>
    </source>
</evidence>
<accession>A0A9P6AY44</accession>
<reference evidence="12" key="1">
    <citation type="journal article" date="2020" name="Nat. Commun.">
        <title>Large-scale genome sequencing of mycorrhizal fungi provides insights into the early evolution of symbiotic traits.</title>
        <authorList>
            <person name="Miyauchi S."/>
            <person name="Kiss E."/>
            <person name="Kuo A."/>
            <person name="Drula E."/>
            <person name="Kohler A."/>
            <person name="Sanchez-Garcia M."/>
            <person name="Morin E."/>
            <person name="Andreopoulos B."/>
            <person name="Barry K.W."/>
            <person name="Bonito G."/>
            <person name="Buee M."/>
            <person name="Carver A."/>
            <person name="Chen C."/>
            <person name="Cichocki N."/>
            <person name="Clum A."/>
            <person name="Culley D."/>
            <person name="Crous P.W."/>
            <person name="Fauchery L."/>
            <person name="Girlanda M."/>
            <person name="Hayes R.D."/>
            <person name="Keri Z."/>
            <person name="LaButti K."/>
            <person name="Lipzen A."/>
            <person name="Lombard V."/>
            <person name="Magnuson J."/>
            <person name="Maillard F."/>
            <person name="Murat C."/>
            <person name="Nolan M."/>
            <person name="Ohm R.A."/>
            <person name="Pangilinan J."/>
            <person name="Pereira M.F."/>
            <person name="Perotto S."/>
            <person name="Peter M."/>
            <person name="Pfister S."/>
            <person name="Riley R."/>
            <person name="Sitrit Y."/>
            <person name="Stielow J.B."/>
            <person name="Szollosi G."/>
            <person name="Zifcakova L."/>
            <person name="Stursova M."/>
            <person name="Spatafora J.W."/>
            <person name="Tedersoo L."/>
            <person name="Vaario L.M."/>
            <person name="Yamada A."/>
            <person name="Yan M."/>
            <person name="Wang P."/>
            <person name="Xu J."/>
            <person name="Bruns T."/>
            <person name="Baldrian P."/>
            <person name="Vilgalys R."/>
            <person name="Dunand C."/>
            <person name="Henrissat B."/>
            <person name="Grigoriev I.V."/>
            <person name="Hibbett D."/>
            <person name="Nagy L.G."/>
            <person name="Martin F.M."/>
        </authorList>
    </citation>
    <scope>NUCLEOTIDE SEQUENCE</scope>
    <source>
        <strain evidence="12">UP504</strain>
    </source>
</reference>
<dbReference type="SFLD" id="SFLDS00052">
    <property type="entry name" value="Ferric_Reductase_Domain"/>
    <property type="match status" value="1"/>
</dbReference>
<keyword evidence="13" id="KW-1185">Reference proteome</keyword>
<feature type="transmembrane region" description="Helical" evidence="10">
    <location>
        <begin position="188"/>
        <end position="210"/>
    </location>
</feature>
<keyword evidence="7" id="KW-0406">Ion transport</keyword>
<comment type="caution">
    <text evidence="12">The sequence shown here is derived from an EMBL/GenBank/DDBJ whole genome shotgun (WGS) entry which is preliminary data.</text>
</comment>
<keyword evidence="4" id="KW-1003">Cell membrane</keyword>
<protein>
    <recommendedName>
        <fullName evidence="2">ferric-chelate reductase (NADPH)</fullName>
        <ecNumber evidence="2">1.16.1.9</ecNumber>
    </recommendedName>
</protein>
<dbReference type="GO" id="GO:0005886">
    <property type="term" value="C:plasma membrane"/>
    <property type="evidence" value="ECO:0007669"/>
    <property type="project" value="UniProtKB-SubCell"/>
</dbReference>
<evidence type="ECO:0000256" key="6">
    <source>
        <dbReference type="ARBA" id="ARBA00022989"/>
    </source>
</evidence>
<evidence type="ECO:0000256" key="7">
    <source>
        <dbReference type="ARBA" id="ARBA00023065"/>
    </source>
</evidence>
<dbReference type="Gene3D" id="3.40.50.80">
    <property type="entry name" value="Nucleotide-binding domain of ferredoxin-NADP reductase (FNR) module"/>
    <property type="match status" value="1"/>
</dbReference>
<dbReference type="PROSITE" id="PS51384">
    <property type="entry name" value="FAD_FR"/>
    <property type="match status" value="1"/>
</dbReference>
<dbReference type="InterPro" id="IPR039261">
    <property type="entry name" value="FNR_nucleotide-bd"/>
</dbReference>
<dbReference type="CDD" id="cd06186">
    <property type="entry name" value="NOX_Duox_like_FAD_NADP"/>
    <property type="match status" value="1"/>
</dbReference>
<dbReference type="PANTHER" id="PTHR32361">
    <property type="entry name" value="FERRIC/CUPRIC REDUCTASE TRANSMEMBRANE COMPONENT"/>
    <property type="match status" value="1"/>
</dbReference>
<evidence type="ECO:0000259" key="11">
    <source>
        <dbReference type="PROSITE" id="PS51384"/>
    </source>
</evidence>
<keyword evidence="3" id="KW-0813">Transport</keyword>
<feature type="transmembrane region" description="Helical" evidence="10">
    <location>
        <begin position="152"/>
        <end position="176"/>
    </location>
</feature>
<comment type="subcellular location">
    <subcellularLocation>
        <location evidence="1">Cell membrane</location>
        <topology evidence="1">Multi-pass membrane protein</topology>
    </subcellularLocation>
</comment>
<dbReference type="OrthoDB" id="17725at2759"/>
<evidence type="ECO:0000256" key="8">
    <source>
        <dbReference type="ARBA" id="ARBA00023136"/>
    </source>
</evidence>
<proteinExistence type="predicted"/>
<evidence type="ECO:0000256" key="10">
    <source>
        <dbReference type="SAM" id="Phobius"/>
    </source>
</evidence>
<dbReference type="Pfam" id="PF08022">
    <property type="entry name" value="FAD_binding_8"/>
    <property type="match status" value="1"/>
</dbReference>
<feature type="domain" description="FAD-binding FR-type" evidence="11">
    <location>
        <begin position="287"/>
        <end position="411"/>
    </location>
</feature>
<evidence type="ECO:0000313" key="12">
    <source>
        <dbReference type="EMBL" id="KAF9512911.1"/>
    </source>
</evidence>
<organism evidence="12 13">
    <name type="scientific">Hydnum rufescens UP504</name>
    <dbReference type="NCBI Taxonomy" id="1448309"/>
    <lineage>
        <taxon>Eukaryota</taxon>
        <taxon>Fungi</taxon>
        <taxon>Dikarya</taxon>
        <taxon>Basidiomycota</taxon>
        <taxon>Agaricomycotina</taxon>
        <taxon>Agaricomycetes</taxon>
        <taxon>Cantharellales</taxon>
        <taxon>Hydnaceae</taxon>
        <taxon>Hydnum</taxon>
    </lineage>
</organism>